<evidence type="ECO:0000256" key="1">
    <source>
        <dbReference type="SAM" id="Phobius"/>
    </source>
</evidence>
<dbReference type="Proteomes" id="UP000010472">
    <property type="component" value="Chromosome"/>
</dbReference>
<evidence type="ECO:0000313" key="2">
    <source>
        <dbReference type="EMBL" id="AFZ13035.1"/>
    </source>
</evidence>
<keyword evidence="1" id="KW-0472">Membrane</keyword>
<dbReference type="RefSeq" id="WP_015203151.1">
    <property type="nucleotide sequence ID" value="NC_019753.1"/>
</dbReference>
<keyword evidence="3" id="KW-1185">Reference proteome</keyword>
<evidence type="ECO:0000313" key="3">
    <source>
        <dbReference type="Proteomes" id="UP000010472"/>
    </source>
</evidence>
<name>K9W0W3_9CYAN</name>
<organism evidence="2 3">
    <name type="scientific">Crinalium epipsammum PCC 9333</name>
    <dbReference type="NCBI Taxonomy" id="1173022"/>
    <lineage>
        <taxon>Bacteria</taxon>
        <taxon>Bacillati</taxon>
        <taxon>Cyanobacteriota</taxon>
        <taxon>Cyanophyceae</taxon>
        <taxon>Gomontiellales</taxon>
        <taxon>Gomontiellaceae</taxon>
        <taxon>Crinalium</taxon>
    </lineage>
</organism>
<dbReference type="KEGG" id="cep:Cri9333_2160"/>
<accession>K9W0W3</accession>
<keyword evidence="1" id="KW-0812">Transmembrane</keyword>
<proteinExistence type="predicted"/>
<feature type="transmembrane region" description="Helical" evidence="1">
    <location>
        <begin position="6"/>
        <end position="27"/>
    </location>
</feature>
<feature type="transmembrane region" description="Helical" evidence="1">
    <location>
        <begin position="112"/>
        <end position="130"/>
    </location>
</feature>
<dbReference type="HOGENOM" id="CLU_1871978_0_0_3"/>
<dbReference type="EMBL" id="CP003620">
    <property type="protein sequence ID" value="AFZ13035.1"/>
    <property type="molecule type" value="Genomic_DNA"/>
</dbReference>
<gene>
    <name evidence="2" type="ORF">Cri9333_2160</name>
</gene>
<sequence length="136" mass="15139">MLKQQIFTYIVNSLTLLTVSTVSVIVVRNYRATSLSKANNASKRWWSKPFGVDEPEEQGVQGEQGELNLLTTTYNQSPNHTPKTNTIDSVPPEDKTLENEEVAGELVFNRSLILEVLGVFLALSIGLSLVDYLQNL</sequence>
<dbReference type="AlphaFoldDB" id="K9W0W3"/>
<keyword evidence="1" id="KW-1133">Transmembrane helix</keyword>
<dbReference type="STRING" id="1173022.Cri9333_2160"/>
<protein>
    <submittedName>
        <fullName evidence="2">Uncharacterized protein</fullName>
    </submittedName>
</protein>
<reference evidence="2 3" key="1">
    <citation type="submission" date="2012-06" db="EMBL/GenBank/DDBJ databases">
        <title>Finished chromosome of genome of Crinalium epipsammum PCC 9333.</title>
        <authorList>
            <consortium name="US DOE Joint Genome Institute"/>
            <person name="Gugger M."/>
            <person name="Coursin T."/>
            <person name="Rippka R."/>
            <person name="Tandeau De Marsac N."/>
            <person name="Huntemann M."/>
            <person name="Wei C.-L."/>
            <person name="Han J."/>
            <person name="Detter J.C."/>
            <person name="Han C."/>
            <person name="Tapia R."/>
            <person name="Davenport K."/>
            <person name="Daligault H."/>
            <person name="Erkkila T."/>
            <person name="Gu W."/>
            <person name="Munk A.C.C."/>
            <person name="Teshima H."/>
            <person name="Xu Y."/>
            <person name="Chain P."/>
            <person name="Chen A."/>
            <person name="Krypides N."/>
            <person name="Mavromatis K."/>
            <person name="Markowitz V."/>
            <person name="Szeto E."/>
            <person name="Ivanova N."/>
            <person name="Mikhailova N."/>
            <person name="Ovchinnikova G."/>
            <person name="Pagani I."/>
            <person name="Pati A."/>
            <person name="Goodwin L."/>
            <person name="Peters L."/>
            <person name="Pitluck S."/>
            <person name="Woyke T."/>
            <person name="Kerfeld C."/>
        </authorList>
    </citation>
    <scope>NUCLEOTIDE SEQUENCE [LARGE SCALE GENOMIC DNA]</scope>
    <source>
        <strain evidence="2 3">PCC 9333</strain>
    </source>
</reference>